<dbReference type="PROSITE" id="PS50835">
    <property type="entry name" value="IG_LIKE"/>
    <property type="match status" value="1"/>
</dbReference>
<proteinExistence type="predicted"/>
<keyword evidence="1" id="KW-0391">Immunity</keyword>
<dbReference type="InterPro" id="IPR003599">
    <property type="entry name" value="Ig_sub"/>
</dbReference>
<dbReference type="AlphaFoldDB" id="A0A4X2K6Z3"/>
<feature type="domain" description="Ig-like" evidence="4">
    <location>
        <begin position="17"/>
        <end position="111"/>
    </location>
</feature>
<keyword evidence="6" id="KW-1185">Reference proteome</keyword>
<protein>
    <recommendedName>
        <fullName evidence="4">Ig-like domain-containing protein</fullName>
    </recommendedName>
</protein>
<dbReference type="GO" id="GO:0002250">
    <property type="term" value="P:adaptive immune response"/>
    <property type="evidence" value="ECO:0007669"/>
    <property type="project" value="UniProtKB-KW"/>
</dbReference>
<dbReference type="Pfam" id="PF07686">
    <property type="entry name" value="V-set"/>
    <property type="match status" value="1"/>
</dbReference>
<dbReference type="OMA" id="CENNFLT"/>
<dbReference type="GeneTree" id="ENSGT00940000153770"/>
<keyword evidence="2" id="KW-1064">Adaptive immunity</keyword>
<reference evidence="5" key="2">
    <citation type="submission" date="2025-08" db="UniProtKB">
        <authorList>
            <consortium name="Ensembl"/>
        </authorList>
    </citation>
    <scope>IDENTIFICATION</scope>
</reference>
<dbReference type="InterPro" id="IPR013106">
    <property type="entry name" value="Ig_V-set"/>
</dbReference>
<keyword evidence="3" id="KW-1280">Immunoglobulin</keyword>
<reference evidence="6" key="1">
    <citation type="submission" date="2018-12" db="EMBL/GenBank/DDBJ databases">
        <authorList>
            <person name="Yazar S."/>
        </authorList>
    </citation>
    <scope>NUCLEOTIDE SEQUENCE [LARGE SCALE GENOMIC DNA]</scope>
</reference>
<dbReference type="InterPro" id="IPR050150">
    <property type="entry name" value="IgV_Light_Chain"/>
</dbReference>
<dbReference type="Gene3D" id="2.60.40.10">
    <property type="entry name" value="Immunoglobulins"/>
    <property type="match status" value="1"/>
</dbReference>
<evidence type="ECO:0000313" key="5">
    <source>
        <dbReference type="Ensembl" id="ENSVURP00010004995.1"/>
    </source>
</evidence>
<dbReference type="PANTHER" id="PTHR23267">
    <property type="entry name" value="IMMUNOGLOBULIN LIGHT CHAIN"/>
    <property type="match status" value="1"/>
</dbReference>
<dbReference type="Proteomes" id="UP000314987">
    <property type="component" value="Unassembled WGS sequence"/>
</dbReference>
<evidence type="ECO:0000313" key="6">
    <source>
        <dbReference type="Proteomes" id="UP000314987"/>
    </source>
</evidence>
<dbReference type="InterPro" id="IPR013783">
    <property type="entry name" value="Ig-like_fold"/>
</dbReference>
<reference evidence="5" key="3">
    <citation type="submission" date="2025-09" db="UniProtKB">
        <authorList>
            <consortium name="Ensembl"/>
        </authorList>
    </citation>
    <scope>IDENTIFICATION</scope>
</reference>
<dbReference type="Ensembl" id="ENSVURT00010005656.1">
    <property type="protein sequence ID" value="ENSVURP00010004995.1"/>
    <property type="gene ID" value="ENSVURG00010003934.1"/>
</dbReference>
<dbReference type="InterPro" id="IPR036179">
    <property type="entry name" value="Ig-like_dom_sf"/>
</dbReference>
<organism evidence="5 6">
    <name type="scientific">Vombatus ursinus</name>
    <name type="common">Common wombat</name>
    <dbReference type="NCBI Taxonomy" id="29139"/>
    <lineage>
        <taxon>Eukaryota</taxon>
        <taxon>Metazoa</taxon>
        <taxon>Chordata</taxon>
        <taxon>Craniata</taxon>
        <taxon>Vertebrata</taxon>
        <taxon>Euteleostomi</taxon>
        <taxon>Mammalia</taxon>
        <taxon>Metatheria</taxon>
        <taxon>Diprotodontia</taxon>
        <taxon>Vombatidae</taxon>
        <taxon>Vombatus</taxon>
    </lineage>
</organism>
<evidence type="ECO:0000256" key="2">
    <source>
        <dbReference type="ARBA" id="ARBA00023130"/>
    </source>
</evidence>
<name>A0A4X2K6Z3_VOMUR</name>
<evidence type="ECO:0000259" key="4">
    <source>
        <dbReference type="PROSITE" id="PS50835"/>
    </source>
</evidence>
<dbReference type="GO" id="GO:0005886">
    <property type="term" value="C:plasma membrane"/>
    <property type="evidence" value="ECO:0007669"/>
    <property type="project" value="UniProtKB-ARBA"/>
</dbReference>
<dbReference type="InterPro" id="IPR007110">
    <property type="entry name" value="Ig-like_dom"/>
</dbReference>
<dbReference type="GO" id="GO:0005576">
    <property type="term" value="C:extracellular region"/>
    <property type="evidence" value="ECO:0007669"/>
    <property type="project" value="UniProtKB-ARBA"/>
</dbReference>
<evidence type="ECO:0000256" key="3">
    <source>
        <dbReference type="ARBA" id="ARBA00043265"/>
    </source>
</evidence>
<dbReference type="GO" id="GO:0019814">
    <property type="term" value="C:immunoglobulin complex"/>
    <property type="evidence" value="ECO:0007669"/>
    <property type="project" value="UniProtKB-KW"/>
</dbReference>
<evidence type="ECO:0000256" key="1">
    <source>
        <dbReference type="ARBA" id="ARBA00022859"/>
    </source>
</evidence>
<accession>A0A4X2K6Z3</accession>
<sequence length="160" mass="17985">MSTYFYVNLFFLSDSCGDVVLTQSPASLSASPGDRVTMNCKASERITYSDGDDLLYWYQQMPGQAPRLLIYWATRLVSGVPARFSGSGSGTDFTLTISSVEAEDTAVYYCQQSFKYPNPQLVACENNFLTFVFKTSGYKFSPFLPQHPPSLRRQTTRCRL</sequence>
<dbReference type="FunFam" id="2.60.40.10:FF:000350">
    <property type="entry name" value="Immunoglobulin kappa chain variable 18-36"/>
    <property type="match status" value="1"/>
</dbReference>
<dbReference type="SMART" id="SM00406">
    <property type="entry name" value="IGv"/>
    <property type="match status" value="1"/>
</dbReference>
<dbReference type="SMART" id="SM00409">
    <property type="entry name" value="IG"/>
    <property type="match status" value="1"/>
</dbReference>
<dbReference type="SUPFAM" id="SSF48726">
    <property type="entry name" value="Immunoglobulin"/>
    <property type="match status" value="1"/>
</dbReference>